<dbReference type="AlphaFoldDB" id="A0A367Y168"/>
<evidence type="ECO:0000313" key="8">
    <source>
        <dbReference type="EMBL" id="RCK59594.1"/>
    </source>
</evidence>
<comment type="subcellular location">
    <subcellularLocation>
        <location evidence="1">Secreted</location>
        <location evidence="1">Cell wall</location>
    </subcellularLocation>
</comment>
<evidence type="ECO:0000313" key="9">
    <source>
        <dbReference type="Proteomes" id="UP000253472"/>
    </source>
</evidence>
<dbReference type="Proteomes" id="UP000253472">
    <property type="component" value="Unassembled WGS sequence"/>
</dbReference>
<dbReference type="Pfam" id="PF22799">
    <property type="entry name" value="PIR1-like_C"/>
    <property type="match status" value="1"/>
</dbReference>
<keyword evidence="2" id="KW-0134">Cell wall</keyword>
<keyword evidence="4 6" id="KW-0732">Signal</keyword>
<keyword evidence="3" id="KW-0964">Secreted</keyword>
<sequence length="241" mass="27242">MRFSTAALPFALFAIVNSGAPAPYKAHRYTPPNDCEIDTFEWKFALAVLDLDCDYKKYDVDHDLDFVIEIPDGQLEHGCGPVYPLSNCEDCFDVFNYGGYTPKKTKYKRGGEPCGDGDECELELFCEIDANDCDLLITLKNGVLKDEKHRTGEIVANHQFQFDKPTQSDALYTKGFSIVHEHGAYLLALEHKTKFWHCKVNENGLYKIYDAKIGGQCSPIELLVLKSGEKAFANKYNKGKW</sequence>
<dbReference type="PANTHER" id="PTHR47254">
    <property type="entry name" value="CELL WALL MANNOPROTEIN CIS3-RELATED"/>
    <property type="match status" value="1"/>
</dbReference>
<evidence type="ECO:0000259" key="7">
    <source>
        <dbReference type="Pfam" id="PF22799"/>
    </source>
</evidence>
<feature type="chain" id="PRO_5017016867" evidence="6">
    <location>
        <begin position="19"/>
        <end position="241"/>
    </location>
</feature>
<evidence type="ECO:0000256" key="3">
    <source>
        <dbReference type="ARBA" id="ARBA00022525"/>
    </source>
</evidence>
<organism evidence="8 9">
    <name type="scientific">Candida viswanathii</name>
    <dbReference type="NCBI Taxonomy" id="5486"/>
    <lineage>
        <taxon>Eukaryota</taxon>
        <taxon>Fungi</taxon>
        <taxon>Dikarya</taxon>
        <taxon>Ascomycota</taxon>
        <taxon>Saccharomycotina</taxon>
        <taxon>Pichiomycetes</taxon>
        <taxon>Debaryomycetaceae</taxon>
        <taxon>Candida/Lodderomyces clade</taxon>
        <taxon>Candida</taxon>
    </lineage>
</organism>
<dbReference type="PANTHER" id="PTHR47254:SF1">
    <property type="entry name" value="CELL WALL MANNOPROTEIN CIS3-RELATED"/>
    <property type="match status" value="1"/>
</dbReference>
<feature type="domain" description="Cell wall mannoprotein PIR1-like C-terminal" evidence="7">
    <location>
        <begin position="142"/>
        <end position="220"/>
    </location>
</feature>
<proteinExistence type="inferred from homology"/>
<evidence type="ECO:0000256" key="4">
    <source>
        <dbReference type="ARBA" id="ARBA00022729"/>
    </source>
</evidence>
<comment type="caution">
    <text evidence="8">The sequence shown here is derived from an EMBL/GenBank/DDBJ whole genome shotgun (WGS) entry which is preliminary data.</text>
</comment>
<reference evidence="8 9" key="1">
    <citation type="submission" date="2018-06" db="EMBL/GenBank/DDBJ databases">
        <title>Whole genome sequencing of Candida tropicalis (genome annotated by CSBL at Korea University).</title>
        <authorList>
            <person name="Ahn J."/>
        </authorList>
    </citation>
    <scope>NUCLEOTIDE SEQUENCE [LARGE SCALE GENOMIC DNA]</scope>
    <source>
        <strain evidence="8 9">ATCC 20962</strain>
    </source>
</reference>
<dbReference type="GO" id="GO:0009277">
    <property type="term" value="C:fungal-type cell wall"/>
    <property type="evidence" value="ECO:0007669"/>
    <property type="project" value="TreeGrafter"/>
</dbReference>
<dbReference type="InterPro" id="IPR051153">
    <property type="entry name" value="Yeast_CWMannoprotein_PIR"/>
</dbReference>
<dbReference type="EMBL" id="QLNQ01000027">
    <property type="protein sequence ID" value="RCK59594.1"/>
    <property type="molecule type" value="Genomic_DNA"/>
</dbReference>
<evidence type="ECO:0000256" key="5">
    <source>
        <dbReference type="ARBA" id="ARBA00038219"/>
    </source>
</evidence>
<name>A0A367Y168_9ASCO</name>
<feature type="signal peptide" evidence="6">
    <location>
        <begin position="1"/>
        <end position="18"/>
    </location>
</feature>
<evidence type="ECO:0000256" key="6">
    <source>
        <dbReference type="SAM" id="SignalP"/>
    </source>
</evidence>
<dbReference type="OrthoDB" id="5415592at2759"/>
<accession>A0A367Y168</accession>
<gene>
    <name evidence="8" type="primary">PIR5_0</name>
    <name evidence="8" type="ORF">Cantr_07621</name>
</gene>
<dbReference type="InterPro" id="IPR054508">
    <property type="entry name" value="PIR1-like_C"/>
</dbReference>
<dbReference type="STRING" id="5486.A0A367Y168"/>
<evidence type="ECO:0000256" key="2">
    <source>
        <dbReference type="ARBA" id="ARBA00022512"/>
    </source>
</evidence>
<dbReference type="GO" id="GO:0031505">
    <property type="term" value="P:fungal-type cell wall organization"/>
    <property type="evidence" value="ECO:0007669"/>
    <property type="project" value="TreeGrafter"/>
</dbReference>
<comment type="similarity">
    <text evidence="5">Belongs to the PIR protein family.</text>
</comment>
<dbReference type="GO" id="GO:0005199">
    <property type="term" value="F:structural constituent of cell wall"/>
    <property type="evidence" value="ECO:0007669"/>
    <property type="project" value="TreeGrafter"/>
</dbReference>
<keyword evidence="9" id="KW-1185">Reference proteome</keyword>
<evidence type="ECO:0000256" key="1">
    <source>
        <dbReference type="ARBA" id="ARBA00004191"/>
    </source>
</evidence>
<protein>
    <submittedName>
        <fullName evidence="8">Cell wall protein PIR5</fullName>
    </submittedName>
</protein>